<evidence type="ECO:0000256" key="4">
    <source>
        <dbReference type="ARBA" id="ARBA00023163"/>
    </source>
</evidence>
<evidence type="ECO:0000256" key="2">
    <source>
        <dbReference type="ARBA" id="ARBA00007646"/>
    </source>
</evidence>
<keyword evidence="4" id="KW-0804">Transcription</keyword>
<comment type="caution">
    <text evidence="7">The sequence shown here is derived from an EMBL/GenBank/DDBJ whole genome shotgun (WGS) entry which is preliminary data.</text>
</comment>
<keyword evidence="3" id="KW-0805">Transcription regulation</keyword>
<dbReference type="CDD" id="cd07979">
    <property type="entry name" value="HFD_TAF9"/>
    <property type="match status" value="1"/>
</dbReference>
<dbReference type="Proteomes" id="UP001201812">
    <property type="component" value="Unassembled WGS sequence"/>
</dbReference>
<dbReference type="Gene3D" id="1.10.20.10">
    <property type="entry name" value="Histone, subunit A"/>
    <property type="match status" value="1"/>
</dbReference>
<dbReference type="GO" id="GO:0003713">
    <property type="term" value="F:transcription coactivator activity"/>
    <property type="evidence" value="ECO:0007669"/>
    <property type="project" value="TreeGrafter"/>
</dbReference>
<evidence type="ECO:0000256" key="1">
    <source>
        <dbReference type="ARBA" id="ARBA00004123"/>
    </source>
</evidence>
<feature type="compositionally biased region" description="Polar residues" evidence="6">
    <location>
        <begin position="191"/>
        <end position="200"/>
    </location>
</feature>
<feature type="compositionally biased region" description="Acidic residues" evidence="6">
    <location>
        <begin position="205"/>
        <end position="215"/>
    </location>
</feature>
<feature type="region of interest" description="Disordered" evidence="6">
    <location>
        <begin position="191"/>
        <end position="215"/>
    </location>
</feature>
<evidence type="ECO:0000256" key="6">
    <source>
        <dbReference type="SAM" id="MobiDB-lite"/>
    </source>
</evidence>
<accession>A0AAD4N6A6</accession>
<name>A0AAD4N6A6_9BILA</name>
<comment type="subcellular location">
    <subcellularLocation>
        <location evidence="1">Nucleus</location>
    </subcellularLocation>
</comment>
<dbReference type="SUPFAM" id="SSF47113">
    <property type="entry name" value="Histone-fold"/>
    <property type="match status" value="1"/>
</dbReference>
<gene>
    <name evidence="7" type="ORF">DdX_06847</name>
</gene>
<dbReference type="GO" id="GO:0005669">
    <property type="term" value="C:transcription factor TFIID complex"/>
    <property type="evidence" value="ECO:0007669"/>
    <property type="project" value="TreeGrafter"/>
</dbReference>
<dbReference type="InterPro" id="IPR051431">
    <property type="entry name" value="TFIID_subunit_9"/>
</dbReference>
<evidence type="ECO:0000256" key="5">
    <source>
        <dbReference type="ARBA" id="ARBA00023242"/>
    </source>
</evidence>
<proteinExistence type="inferred from homology"/>
<organism evidence="7 8">
    <name type="scientific">Ditylenchus destructor</name>
    <dbReference type="NCBI Taxonomy" id="166010"/>
    <lineage>
        <taxon>Eukaryota</taxon>
        <taxon>Metazoa</taxon>
        <taxon>Ecdysozoa</taxon>
        <taxon>Nematoda</taxon>
        <taxon>Chromadorea</taxon>
        <taxon>Rhabditida</taxon>
        <taxon>Tylenchina</taxon>
        <taxon>Tylenchomorpha</taxon>
        <taxon>Sphaerularioidea</taxon>
        <taxon>Anguinidae</taxon>
        <taxon>Anguininae</taxon>
        <taxon>Ditylenchus</taxon>
    </lineage>
</organism>
<reference evidence="7" key="1">
    <citation type="submission" date="2022-01" db="EMBL/GenBank/DDBJ databases">
        <title>Genome Sequence Resource for Two Populations of Ditylenchus destructor, the Migratory Endoparasitic Phytonematode.</title>
        <authorList>
            <person name="Zhang H."/>
            <person name="Lin R."/>
            <person name="Xie B."/>
        </authorList>
    </citation>
    <scope>NUCLEOTIDE SEQUENCE</scope>
    <source>
        <strain evidence="7">BazhouSP</strain>
    </source>
</reference>
<dbReference type="GO" id="GO:0046982">
    <property type="term" value="F:protein heterodimerization activity"/>
    <property type="evidence" value="ECO:0007669"/>
    <property type="project" value="InterPro"/>
</dbReference>
<dbReference type="PANTHER" id="PTHR48068:SF4">
    <property type="entry name" value="TATA-BOX BINDING PROTEIN ASSOCIATED FACTOR 9"/>
    <property type="match status" value="1"/>
</dbReference>
<keyword evidence="5" id="KW-0539">Nucleus</keyword>
<dbReference type="PANTHER" id="PTHR48068">
    <property type="entry name" value="TAF9 RNA POLYMERASE II, TATA BOX-BINDING PROTEIN (TBP)-ASSOCIATED FACTOR"/>
    <property type="match status" value="1"/>
</dbReference>
<sequence length="215" mass="23696">MATETSTNRGSMNVPAKQNLPQSAAMVKKMFAEVGIKEYEPQLVLQMCDLAHSLTKQILVEARSLSEFAGKKQIEKSDVDFAIKSFQEKYKPSRPPKLFLKELAAQKNAEPLPPIRQNYGLRLPNDRFCQLQPNFAFVVPPQQQSLQQPGPSFSQPTAIHSQTFANSQSANASSAPALGFSAETVSNLLVSSQTGSQGTDRTIVDDQDEMDTNYD</sequence>
<dbReference type="Pfam" id="PF02291">
    <property type="entry name" value="TFIID-31kDa"/>
    <property type="match status" value="1"/>
</dbReference>
<dbReference type="GO" id="GO:0051123">
    <property type="term" value="P:RNA polymerase II preinitiation complex assembly"/>
    <property type="evidence" value="ECO:0007669"/>
    <property type="project" value="TreeGrafter"/>
</dbReference>
<evidence type="ECO:0000313" key="7">
    <source>
        <dbReference type="EMBL" id="KAI1717117.1"/>
    </source>
</evidence>
<evidence type="ECO:0000313" key="8">
    <source>
        <dbReference type="Proteomes" id="UP001201812"/>
    </source>
</evidence>
<evidence type="ECO:0000256" key="3">
    <source>
        <dbReference type="ARBA" id="ARBA00023015"/>
    </source>
</evidence>
<dbReference type="AlphaFoldDB" id="A0AAD4N6A6"/>
<dbReference type="GO" id="GO:0016251">
    <property type="term" value="F:RNA polymerase II general transcription initiation factor activity"/>
    <property type="evidence" value="ECO:0007669"/>
    <property type="project" value="TreeGrafter"/>
</dbReference>
<dbReference type="InterPro" id="IPR009072">
    <property type="entry name" value="Histone-fold"/>
</dbReference>
<dbReference type="GO" id="GO:0000124">
    <property type="term" value="C:SAGA complex"/>
    <property type="evidence" value="ECO:0007669"/>
    <property type="project" value="TreeGrafter"/>
</dbReference>
<keyword evidence="8" id="KW-1185">Reference proteome</keyword>
<protein>
    <submittedName>
        <fullName evidence="7">Transcription initiation factor IID, 31kD subunit domain-containing protein</fullName>
    </submittedName>
</protein>
<dbReference type="EMBL" id="JAKKPZ010000009">
    <property type="protein sequence ID" value="KAI1717117.1"/>
    <property type="molecule type" value="Genomic_DNA"/>
</dbReference>
<dbReference type="InterPro" id="IPR003162">
    <property type="entry name" value="TFIID-31"/>
</dbReference>
<comment type="similarity">
    <text evidence="2">Belongs to the TAF9 family.</text>
</comment>